<proteinExistence type="predicted"/>
<gene>
    <name evidence="2" type="ORF">N799_11585</name>
</gene>
<dbReference type="EMBL" id="AVPT01000054">
    <property type="protein sequence ID" value="KGM53142.1"/>
    <property type="molecule type" value="Genomic_DNA"/>
</dbReference>
<accession>A0A0A0EVF2</accession>
<evidence type="ECO:0000313" key="2">
    <source>
        <dbReference type="EMBL" id="KGM53142.1"/>
    </source>
</evidence>
<sequence>MSPQAQAQDSLTRVLVNVADVVMRGSTPYYRYGNNGYGDPLAVQHDRYGRPLYYRTVNGNGGHHDVDHRADSNGGYYSNTGSYGSNGYYGNNGYYDNTPYANSNGYYRNGPGRYDRSASSRRHRQHDRHDRHDCQDHGQCGH</sequence>
<feature type="compositionally biased region" description="Basic and acidic residues" evidence="1">
    <location>
        <begin position="127"/>
        <end position="136"/>
    </location>
</feature>
<name>A0A0A0EVF2_9GAMM</name>
<dbReference type="Proteomes" id="UP000029989">
    <property type="component" value="Unassembled WGS sequence"/>
</dbReference>
<evidence type="ECO:0000256" key="1">
    <source>
        <dbReference type="SAM" id="MobiDB-lite"/>
    </source>
</evidence>
<comment type="caution">
    <text evidence="2">The sequence shown here is derived from an EMBL/GenBank/DDBJ whole genome shotgun (WGS) entry which is preliminary data.</text>
</comment>
<dbReference type="AlphaFoldDB" id="A0A0A0EVF2"/>
<reference evidence="2 3" key="1">
    <citation type="journal article" date="2015" name="Stand. Genomic Sci.">
        <title>Genomic information of the arsenic-resistant bacterium Lysobacter arseniciresistens type strain ZS79(T) and comparison of Lysobacter draft genomes.</title>
        <authorList>
            <person name="Liu L."/>
            <person name="Zhang S."/>
            <person name="Luo M."/>
            <person name="Wang G."/>
        </authorList>
    </citation>
    <scope>NUCLEOTIDE SEQUENCE [LARGE SCALE GENOMIC DNA]</scope>
    <source>
        <strain evidence="2 3">ZS79</strain>
    </source>
</reference>
<organism evidence="2 3">
    <name type="scientific">Lysobacter arseniciresistens ZS79</name>
    <dbReference type="NCBI Taxonomy" id="913325"/>
    <lineage>
        <taxon>Bacteria</taxon>
        <taxon>Pseudomonadati</taxon>
        <taxon>Pseudomonadota</taxon>
        <taxon>Gammaproteobacteria</taxon>
        <taxon>Lysobacterales</taxon>
        <taxon>Lysobacteraceae</taxon>
        <taxon>Novilysobacter</taxon>
    </lineage>
</organism>
<protein>
    <submittedName>
        <fullName evidence="2">Uncharacterized protein</fullName>
    </submittedName>
</protein>
<evidence type="ECO:0000313" key="3">
    <source>
        <dbReference type="Proteomes" id="UP000029989"/>
    </source>
</evidence>
<feature type="region of interest" description="Disordered" evidence="1">
    <location>
        <begin position="104"/>
        <end position="142"/>
    </location>
</feature>
<keyword evidence="3" id="KW-1185">Reference proteome</keyword>